<reference evidence="2 3" key="1">
    <citation type="journal article" date="2019" name="Int. J. Syst. Evol. Microbiol.">
        <title>The Global Catalogue of Microorganisms (GCM) 10K type strain sequencing project: providing services to taxonomists for standard genome sequencing and annotation.</title>
        <authorList>
            <consortium name="The Broad Institute Genomics Platform"/>
            <consortium name="The Broad Institute Genome Sequencing Center for Infectious Disease"/>
            <person name="Wu L."/>
            <person name="Ma J."/>
        </authorList>
    </citation>
    <scope>NUCLEOTIDE SEQUENCE [LARGE SCALE GENOMIC DNA]</scope>
    <source>
        <strain evidence="2 3">JCM 10303</strain>
    </source>
</reference>
<dbReference type="Proteomes" id="UP001500729">
    <property type="component" value="Unassembled WGS sequence"/>
</dbReference>
<accession>A0ABN1DW12</accession>
<dbReference type="EMBL" id="BAAAGS010000061">
    <property type="protein sequence ID" value="GAA0553711.1"/>
    <property type="molecule type" value="Genomic_DNA"/>
</dbReference>
<name>A0ABN1DW12_SACER</name>
<comment type="caution">
    <text evidence="2">The sequence shown here is derived from an EMBL/GenBank/DDBJ whole genome shotgun (WGS) entry which is preliminary data.</text>
</comment>
<evidence type="ECO:0000256" key="1">
    <source>
        <dbReference type="SAM" id="MobiDB-lite"/>
    </source>
</evidence>
<feature type="compositionally biased region" description="Basic and acidic residues" evidence="1">
    <location>
        <begin position="1"/>
        <end position="10"/>
    </location>
</feature>
<evidence type="ECO:0008006" key="4">
    <source>
        <dbReference type="Google" id="ProtNLM"/>
    </source>
</evidence>
<sequence length="73" mass="7549">MGERHVRPSDDAEGGWVVTGPDPGSSEHRTTTQGGAVDYARDRLLADGGGKLFVHGTDGVVREERSVGEGGGS</sequence>
<dbReference type="Pfam" id="PF09954">
    <property type="entry name" value="DUF2188"/>
    <property type="match status" value="1"/>
</dbReference>
<dbReference type="RefSeq" id="WP_009944680.1">
    <property type="nucleotide sequence ID" value="NZ_BAAAGS010000061.1"/>
</dbReference>
<evidence type="ECO:0000313" key="2">
    <source>
        <dbReference type="EMBL" id="GAA0553711.1"/>
    </source>
</evidence>
<gene>
    <name evidence="2" type="ORF">GCM10009533_59690</name>
</gene>
<keyword evidence="3" id="KW-1185">Reference proteome</keyword>
<feature type="region of interest" description="Disordered" evidence="1">
    <location>
        <begin position="1"/>
        <end position="34"/>
    </location>
</feature>
<protein>
    <recommendedName>
        <fullName evidence="4">DUF2188 domain-containing protein</fullName>
    </recommendedName>
</protein>
<organism evidence="2 3">
    <name type="scientific">Saccharopolyspora erythraea</name>
    <name type="common">Streptomyces erythraeus</name>
    <dbReference type="NCBI Taxonomy" id="1836"/>
    <lineage>
        <taxon>Bacteria</taxon>
        <taxon>Bacillati</taxon>
        <taxon>Actinomycetota</taxon>
        <taxon>Actinomycetes</taxon>
        <taxon>Pseudonocardiales</taxon>
        <taxon>Pseudonocardiaceae</taxon>
        <taxon>Saccharopolyspora</taxon>
    </lineage>
</organism>
<dbReference type="InterPro" id="IPR018691">
    <property type="entry name" value="DUF2188"/>
</dbReference>
<proteinExistence type="predicted"/>
<evidence type="ECO:0000313" key="3">
    <source>
        <dbReference type="Proteomes" id="UP001500729"/>
    </source>
</evidence>